<reference evidence="1" key="1">
    <citation type="journal article" date="2023" name="Mol. Phylogenet. Evol.">
        <title>Genome-scale phylogeny and comparative genomics of the fungal order Sordariales.</title>
        <authorList>
            <person name="Hensen N."/>
            <person name="Bonometti L."/>
            <person name="Westerberg I."/>
            <person name="Brannstrom I.O."/>
            <person name="Guillou S."/>
            <person name="Cros-Aarteil S."/>
            <person name="Calhoun S."/>
            <person name="Haridas S."/>
            <person name="Kuo A."/>
            <person name="Mondo S."/>
            <person name="Pangilinan J."/>
            <person name="Riley R."/>
            <person name="LaButti K."/>
            <person name="Andreopoulos B."/>
            <person name="Lipzen A."/>
            <person name="Chen C."/>
            <person name="Yan M."/>
            <person name="Daum C."/>
            <person name="Ng V."/>
            <person name="Clum A."/>
            <person name="Steindorff A."/>
            <person name="Ohm R.A."/>
            <person name="Martin F."/>
            <person name="Silar P."/>
            <person name="Natvig D.O."/>
            <person name="Lalanne C."/>
            <person name="Gautier V."/>
            <person name="Ament-Velasquez S.L."/>
            <person name="Kruys A."/>
            <person name="Hutchinson M.I."/>
            <person name="Powell A.J."/>
            <person name="Barry K."/>
            <person name="Miller A.N."/>
            <person name="Grigoriev I.V."/>
            <person name="Debuchy R."/>
            <person name="Gladieux P."/>
            <person name="Hiltunen Thoren M."/>
            <person name="Johannesson H."/>
        </authorList>
    </citation>
    <scope>NUCLEOTIDE SEQUENCE</scope>
    <source>
        <strain evidence="1">CBS 314.62</strain>
    </source>
</reference>
<reference evidence="1" key="2">
    <citation type="submission" date="2023-06" db="EMBL/GenBank/DDBJ databases">
        <authorList>
            <consortium name="Lawrence Berkeley National Laboratory"/>
            <person name="Haridas S."/>
            <person name="Hensen N."/>
            <person name="Bonometti L."/>
            <person name="Westerberg I."/>
            <person name="Brannstrom I.O."/>
            <person name="Guillou S."/>
            <person name="Cros-Aarteil S."/>
            <person name="Calhoun S."/>
            <person name="Kuo A."/>
            <person name="Mondo S."/>
            <person name="Pangilinan J."/>
            <person name="Riley R."/>
            <person name="Labutti K."/>
            <person name="Andreopoulos B."/>
            <person name="Lipzen A."/>
            <person name="Chen C."/>
            <person name="Yanf M."/>
            <person name="Daum C."/>
            <person name="Ng V."/>
            <person name="Clum A."/>
            <person name="Steindorff A."/>
            <person name="Ohm R."/>
            <person name="Martin F."/>
            <person name="Silar P."/>
            <person name="Natvig D."/>
            <person name="Lalanne C."/>
            <person name="Gautier V."/>
            <person name="Ament-Velasquez S.L."/>
            <person name="Kruys A."/>
            <person name="Hutchinson M.I."/>
            <person name="Powell A.J."/>
            <person name="Barry K."/>
            <person name="Miller A.N."/>
            <person name="Grigoriev I.V."/>
            <person name="Debuchy R."/>
            <person name="Gladieux P."/>
            <person name="Thoren M.H."/>
            <person name="Johannesson H."/>
        </authorList>
    </citation>
    <scope>NUCLEOTIDE SEQUENCE</scope>
    <source>
        <strain evidence="1">CBS 314.62</strain>
    </source>
</reference>
<keyword evidence="2" id="KW-1185">Reference proteome</keyword>
<comment type="caution">
    <text evidence="1">The sequence shown here is derived from an EMBL/GenBank/DDBJ whole genome shotgun (WGS) entry which is preliminary data.</text>
</comment>
<organism evidence="1 2">
    <name type="scientific">Podospora appendiculata</name>
    <dbReference type="NCBI Taxonomy" id="314037"/>
    <lineage>
        <taxon>Eukaryota</taxon>
        <taxon>Fungi</taxon>
        <taxon>Dikarya</taxon>
        <taxon>Ascomycota</taxon>
        <taxon>Pezizomycotina</taxon>
        <taxon>Sordariomycetes</taxon>
        <taxon>Sordariomycetidae</taxon>
        <taxon>Sordariales</taxon>
        <taxon>Podosporaceae</taxon>
        <taxon>Podospora</taxon>
    </lineage>
</organism>
<sequence>MEGVALVFFWLPREVRAGKTRPGLVLAIEVEGMDGGRVVYCLKHQAAMEVVWAKFCLHGSSRRQHGNGLSPLFFSLPAANHSGPRPTRVGHPRHQPPALLAINGVIACAKGPVRTVVHHEI</sequence>
<evidence type="ECO:0000313" key="1">
    <source>
        <dbReference type="EMBL" id="KAK3685963.1"/>
    </source>
</evidence>
<proteinExistence type="predicted"/>
<name>A0AAE0X6C2_9PEZI</name>
<gene>
    <name evidence="1" type="ORF">B0T22DRAFT_235876</name>
</gene>
<evidence type="ECO:0000313" key="2">
    <source>
        <dbReference type="Proteomes" id="UP001270362"/>
    </source>
</evidence>
<accession>A0AAE0X6C2</accession>
<protein>
    <submittedName>
        <fullName evidence="1">Uncharacterized protein</fullName>
    </submittedName>
</protein>
<dbReference type="EMBL" id="JAULSO010000003">
    <property type="protein sequence ID" value="KAK3685963.1"/>
    <property type="molecule type" value="Genomic_DNA"/>
</dbReference>
<dbReference type="Proteomes" id="UP001270362">
    <property type="component" value="Unassembled WGS sequence"/>
</dbReference>
<dbReference type="AlphaFoldDB" id="A0AAE0X6C2"/>